<dbReference type="PRINTS" id="PR00625">
    <property type="entry name" value="JDOMAIN"/>
</dbReference>
<dbReference type="PROSITE" id="PS50076">
    <property type="entry name" value="DNAJ_2"/>
    <property type="match status" value="1"/>
</dbReference>
<dbReference type="InterPro" id="IPR001623">
    <property type="entry name" value="DnaJ_domain"/>
</dbReference>
<dbReference type="InterPro" id="IPR036869">
    <property type="entry name" value="J_dom_sf"/>
</dbReference>
<dbReference type="EMBL" id="CACSLK010027833">
    <property type="protein sequence ID" value="CAA0832489.1"/>
    <property type="molecule type" value="Genomic_DNA"/>
</dbReference>
<dbReference type="PANTHER" id="PTHR45432:SF2">
    <property type="entry name" value="CHAPERONE PROTEIN DNAJ 11, CHLOROPLASTIC"/>
    <property type="match status" value="1"/>
</dbReference>
<keyword evidence="4" id="KW-1185">Reference proteome</keyword>
<proteinExistence type="predicted"/>
<dbReference type="Pfam" id="PF00226">
    <property type="entry name" value="DnaJ"/>
    <property type="match status" value="1"/>
</dbReference>
<organism evidence="3 4">
    <name type="scientific">Striga hermonthica</name>
    <name type="common">Purple witchweed</name>
    <name type="synonym">Buchnera hermonthica</name>
    <dbReference type="NCBI Taxonomy" id="68872"/>
    <lineage>
        <taxon>Eukaryota</taxon>
        <taxon>Viridiplantae</taxon>
        <taxon>Streptophyta</taxon>
        <taxon>Embryophyta</taxon>
        <taxon>Tracheophyta</taxon>
        <taxon>Spermatophyta</taxon>
        <taxon>Magnoliopsida</taxon>
        <taxon>eudicotyledons</taxon>
        <taxon>Gunneridae</taxon>
        <taxon>Pentapetalae</taxon>
        <taxon>asterids</taxon>
        <taxon>lamiids</taxon>
        <taxon>Lamiales</taxon>
        <taxon>Orobanchaceae</taxon>
        <taxon>Buchnereae</taxon>
        <taxon>Striga</taxon>
    </lineage>
</organism>
<dbReference type="Gene3D" id="1.10.287.110">
    <property type="entry name" value="DnaJ domain"/>
    <property type="match status" value="1"/>
</dbReference>
<gene>
    <name evidence="3" type="ORF">SHERM_27784</name>
</gene>
<evidence type="ECO:0000256" key="1">
    <source>
        <dbReference type="SAM" id="MobiDB-lite"/>
    </source>
</evidence>
<evidence type="ECO:0000313" key="3">
    <source>
        <dbReference type="EMBL" id="CAA0832489.1"/>
    </source>
</evidence>
<feature type="domain" description="J" evidence="2">
    <location>
        <begin position="42"/>
        <end position="116"/>
    </location>
</feature>
<dbReference type="SUPFAM" id="SSF46565">
    <property type="entry name" value="Chaperone J-domain"/>
    <property type="match status" value="1"/>
</dbReference>
<protein>
    <submittedName>
        <fullName evidence="3">Chaperone DnaJ-domain superfamily protein</fullName>
    </submittedName>
</protein>
<dbReference type="SMART" id="SM00271">
    <property type="entry name" value="DnaJ"/>
    <property type="match status" value="1"/>
</dbReference>
<dbReference type="AlphaFoldDB" id="A0A9N7RIU2"/>
<reference evidence="3" key="1">
    <citation type="submission" date="2019-12" db="EMBL/GenBank/DDBJ databases">
        <authorList>
            <person name="Scholes J."/>
        </authorList>
    </citation>
    <scope>NUCLEOTIDE SEQUENCE</scope>
</reference>
<feature type="compositionally biased region" description="Polar residues" evidence="1">
    <location>
        <begin position="1"/>
        <end position="17"/>
    </location>
</feature>
<dbReference type="OrthoDB" id="445556at2759"/>
<dbReference type="PANTHER" id="PTHR45432">
    <property type="entry name" value="CHAPERONE PROTEIN DNAJ 11, CHLOROPLASTIC-LIKE"/>
    <property type="match status" value="1"/>
</dbReference>
<dbReference type="CDD" id="cd06257">
    <property type="entry name" value="DnaJ"/>
    <property type="match status" value="1"/>
</dbReference>
<feature type="region of interest" description="Disordered" evidence="1">
    <location>
        <begin position="1"/>
        <end position="20"/>
    </location>
</feature>
<evidence type="ECO:0000259" key="2">
    <source>
        <dbReference type="PROSITE" id="PS50076"/>
    </source>
</evidence>
<name>A0A9N7RIU2_STRHE</name>
<evidence type="ECO:0000313" key="4">
    <source>
        <dbReference type="Proteomes" id="UP001153555"/>
    </source>
</evidence>
<dbReference type="Proteomes" id="UP001153555">
    <property type="component" value="Unassembled WGS sequence"/>
</dbReference>
<comment type="caution">
    <text evidence="3">The sequence shown here is derived from an EMBL/GenBank/DDBJ whole genome shotgun (WGS) entry which is preliminary data.</text>
</comment>
<sequence length="148" mass="16787">MQGTLGLTPTHSLLTQPSRRRAMSVRATVTEMVPPAAACGKSLYEVLRVRRDASQVEIRAAYRALAKVYHPDAISRFMDSDSPAAASSDGRDFIEIHNAYTTLSDPDTRAVYDLKLAVDSQRRWSATGVRGYRRRFYSTRRWETDQCW</sequence>
<accession>A0A9N7RIU2</accession>